<proteinExistence type="predicted"/>
<sequence length="56" mass="6255">MPSFVTVDEVLIILAPFDSGEEDGARKCERNGDTEHSQSIPSFRIRSQYSVTIHST</sequence>
<keyword evidence="3" id="KW-1185">Reference proteome</keyword>
<dbReference type="EMBL" id="KV448136">
    <property type="protein sequence ID" value="OAX43515.1"/>
    <property type="molecule type" value="Genomic_DNA"/>
</dbReference>
<dbReference type="OrthoDB" id="2499463at2759"/>
<organism evidence="2 3">
    <name type="scientific">Rhizopogon vinicolor AM-OR11-026</name>
    <dbReference type="NCBI Taxonomy" id="1314800"/>
    <lineage>
        <taxon>Eukaryota</taxon>
        <taxon>Fungi</taxon>
        <taxon>Dikarya</taxon>
        <taxon>Basidiomycota</taxon>
        <taxon>Agaricomycotina</taxon>
        <taxon>Agaricomycetes</taxon>
        <taxon>Agaricomycetidae</taxon>
        <taxon>Boletales</taxon>
        <taxon>Suillineae</taxon>
        <taxon>Rhizopogonaceae</taxon>
        <taxon>Rhizopogon</taxon>
    </lineage>
</organism>
<gene>
    <name evidence="2" type="ORF">K503DRAFT_765734</name>
</gene>
<feature type="region of interest" description="Disordered" evidence="1">
    <location>
        <begin position="21"/>
        <end position="41"/>
    </location>
</feature>
<reference evidence="2 3" key="1">
    <citation type="submission" date="2016-06" db="EMBL/GenBank/DDBJ databases">
        <title>Comparative genomics of the ectomycorrhizal sister species Rhizopogon vinicolor and Rhizopogon vesiculosus (Basidiomycota: Boletales) reveals a divergence of the mating type B locus.</title>
        <authorList>
            <consortium name="DOE Joint Genome Institute"/>
            <person name="Mujic A.B."/>
            <person name="Kuo A."/>
            <person name="Tritt A."/>
            <person name="Lipzen A."/>
            <person name="Chen C."/>
            <person name="Johnson J."/>
            <person name="Sharma A."/>
            <person name="Barry K."/>
            <person name="Grigoriev I.V."/>
            <person name="Spatafora J.W."/>
        </authorList>
    </citation>
    <scope>NUCLEOTIDE SEQUENCE [LARGE SCALE GENOMIC DNA]</scope>
    <source>
        <strain evidence="2 3">AM-OR11-026</strain>
    </source>
</reference>
<evidence type="ECO:0000313" key="2">
    <source>
        <dbReference type="EMBL" id="OAX43515.1"/>
    </source>
</evidence>
<protein>
    <submittedName>
        <fullName evidence="2">Uncharacterized protein</fullName>
    </submittedName>
</protein>
<name>A0A1B7NF77_9AGAM</name>
<accession>A0A1B7NF77</accession>
<dbReference type="InParanoid" id="A0A1B7NF77"/>
<evidence type="ECO:0000313" key="3">
    <source>
        <dbReference type="Proteomes" id="UP000092154"/>
    </source>
</evidence>
<dbReference type="AlphaFoldDB" id="A0A1B7NF77"/>
<feature type="compositionally biased region" description="Basic and acidic residues" evidence="1">
    <location>
        <begin position="23"/>
        <end position="36"/>
    </location>
</feature>
<dbReference type="Proteomes" id="UP000092154">
    <property type="component" value="Unassembled WGS sequence"/>
</dbReference>
<evidence type="ECO:0000256" key="1">
    <source>
        <dbReference type="SAM" id="MobiDB-lite"/>
    </source>
</evidence>